<dbReference type="Proteomes" id="UP000002368">
    <property type="component" value="Chromosome"/>
</dbReference>
<organism evidence="2 3">
    <name type="scientific">Kyrpidia tusciae (strain DSM 2912 / NBRC 15312 / T2)</name>
    <name type="common">Bacillus tusciae</name>
    <dbReference type="NCBI Taxonomy" id="562970"/>
    <lineage>
        <taxon>Bacteria</taxon>
        <taxon>Bacillati</taxon>
        <taxon>Bacillota</taxon>
        <taxon>Bacilli</taxon>
        <taxon>Bacillales</taxon>
        <taxon>Alicyclobacillaceae</taxon>
        <taxon>Kyrpidia</taxon>
    </lineage>
</organism>
<dbReference type="GO" id="GO:0033608">
    <property type="term" value="F:formyl-CoA transferase activity"/>
    <property type="evidence" value="ECO:0007669"/>
    <property type="project" value="UniProtKB-EC"/>
</dbReference>
<dbReference type="EMBL" id="CP002017">
    <property type="protein sequence ID" value="ADG06842.1"/>
    <property type="molecule type" value="Genomic_DNA"/>
</dbReference>
<dbReference type="PANTHER" id="PTHR48207">
    <property type="entry name" value="SUCCINATE--HYDROXYMETHYLGLUTARATE COA-TRANSFERASE"/>
    <property type="match status" value="1"/>
</dbReference>
<dbReference type="STRING" id="562970.Btus_2164"/>
<evidence type="ECO:0000313" key="2">
    <source>
        <dbReference type="EMBL" id="ADG06842.1"/>
    </source>
</evidence>
<dbReference type="InterPro" id="IPR023606">
    <property type="entry name" value="CoA-Trfase_III_dom_1_sf"/>
</dbReference>
<evidence type="ECO:0000313" key="3">
    <source>
        <dbReference type="Proteomes" id="UP000002368"/>
    </source>
</evidence>
<dbReference type="InterPro" id="IPR044855">
    <property type="entry name" value="CoA-Trfase_III_dom3_sf"/>
</dbReference>
<dbReference type="SUPFAM" id="SSF89796">
    <property type="entry name" value="CoA-transferase family III (CaiB/BaiF)"/>
    <property type="match status" value="1"/>
</dbReference>
<dbReference type="eggNOG" id="COG1804">
    <property type="taxonomic scope" value="Bacteria"/>
</dbReference>
<keyword evidence="1 2" id="KW-0808">Transferase</keyword>
<proteinExistence type="predicted"/>
<dbReference type="Gene3D" id="3.30.1540.10">
    <property type="entry name" value="formyl-coa transferase, domain 3"/>
    <property type="match status" value="1"/>
</dbReference>
<sequence length="402" mass="43906">MGNAAHPLPLADIRVVELGSLIAGPFTGRILGDFGAEVIKVEPPDRPDPLRMWGERLEGHGLFWPIQARNKKCITLNLREPKGQDLFRQLLPHVDVVVENFRPGTLEKWNLGYEAMSAVNPGLILVRTSGFGQTGPYKDRAGFGSIGEAMGGIRYVTGHPDRPPVRTGISIGDSLAGLYAAIGCLVALHERSRSGRGQVVDTALYEAVFGVMESIIPEYGLLGHIRERSGNILPGVAPSNIYATADGSWIAIGANADTVFRRLCAAMGRPELAEDERFATHIARGEHQEELDDLIESWTKTRTCEELLEMLAQSGVPAGRIYNARDMFHDPHYRARDMILEVDHPVFGRFPMPGVVPKLSRTPGKVRHPGPPALGEHNRDIYEGLLGLSPSAVDTLKSEGII</sequence>
<dbReference type="EC" id="2.8.3.16" evidence="2"/>
<protein>
    <submittedName>
        <fullName evidence="2">Formyl-CoA transferase</fullName>
        <ecNumber evidence="2">2.8.3.16</ecNumber>
    </submittedName>
</protein>
<dbReference type="InterPro" id="IPR003673">
    <property type="entry name" value="CoA-Trfase_fam_III"/>
</dbReference>
<evidence type="ECO:0000256" key="1">
    <source>
        <dbReference type="ARBA" id="ARBA00022679"/>
    </source>
</evidence>
<dbReference type="HOGENOM" id="CLU_033975_0_0_9"/>
<dbReference type="InterPro" id="IPR050483">
    <property type="entry name" value="CoA-transferase_III_domain"/>
</dbReference>
<reference evidence="2 3" key="1">
    <citation type="journal article" date="2011" name="Stand. Genomic Sci.">
        <title>Complete genome sequence of the thermophilic, hydrogen-oxidizing Bacillus tusciae type strain (T2) and reclassification in the new genus, Kyrpidia gen. nov. as Kyrpidia tusciae comb. nov. and emendation of the family Alicyclobacillaceae da Costa and Rainey, 2010.</title>
        <authorList>
            <person name="Klenk H.P."/>
            <person name="Lapidus A."/>
            <person name="Chertkov O."/>
            <person name="Copeland A."/>
            <person name="Del Rio T.G."/>
            <person name="Nolan M."/>
            <person name="Lucas S."/>
            <person name="Chen F."/>
            <person name="Tice H."/>
            <person name="Cheng J.F."/>
            <person name="Han C."/>
            <person name="Bruce D."/>
            <person name="Goodwin L."/>
            <person name="Pitluck S."/>
            <person name="Pati A."/>
            <person name="Ivanova N."/>
            <person name="Mavromatis K."/>
            <person name="Daum C."/>
            <person name="Chen A."/>
            <person name="Palaniappan K."/>
            <person name="Chang Y.J."/>
            <person name="Land M."/>
            <person name="Hauser L."/>
            <person name="Jeffries C.D."/>
            <person name="Detter J.C."/>
            <person name="Rohde M."/>
            <person name="Abt B."/>
            <person name="Pukall R."/>
            <person name="Goker M."/>
            <person name="Bristow J."/>
            <person name="Markowitz V."/>
            <person name="Hugenholtz P."/>
            <person name="Eisen J.A."/>
        </authorList>
    </citation>
    <scope>NUCLEOTIDE SEQUENCE [LARGE SCALE GENOMIC DNA]</scope>
    <source>
        <strain evidence="2 3">DSM 2912</strain>
    </source>
</reference>
<gene>
    <name evidence="2" type="ordered locus">Btus_2164</name>
</gene>
<name>D5WRB2_KYRT2</name>
<dbReference type="OrthoDB" id="9797653at2"/>
<dbReference type="PANTHER" id="PTHR48207:SF3">
    <property type="entry name" value="SUCCINATE--HYDROXYMETHYLGLUTARATE COA-TRANSFERASE"/>
    <property type="match status" value="1"/>
</dbReference>
<dbReference type="RefSeq" id="WP_013076125.1">
    <property type="nucleotide sequence ID" value="NC_014098.1"/>
</dbReference>
<dbReference type="Gene3D" id="3.40.50.10540">
    <property type="entry name" value="Crotonobetainyl-coa:carnitine coa-transferase, domain 1"/>
    <property type="match status" value="1"/>
</dbReference>
<dbReference type="KEGG" id="bts:Btus_2164"/>
<accession>D5WRB2</accession>
<dbReference type="Pfam" id="PF02515">
    <property type="entry name" value="CoA_transf_3"/>
    <property type="match status" value="1"/>
</dbReference>
<keyword evidence="3" id="KW-1185">Reference proteome</keyword>
<dbReference type="AlphaFoldDB" id="D5WRB2"/>